<dbReference type="InterPro" id="IPR011009">
    <property type="entry name" value="Kinase-like_dom_sf"/>
</dbReference>
<dbReference type="AlphaFoldDB" id="A0A397WN60"/>
<dbReference type="SUPFAM" id="SSF56112">
    <property type="entry name" value="Protein kinase-like (PK-like)"/>
    <property type="match status" value="1"/>
</dbReference>
<protein>
    <recommendedName>
        <fullName evidence="3">Serine/threonine protein kinase</fullName>
    </recommendedName>
</protein>
<evidence type="ECO:0000313" key="1">
    <source>
        <dbReference type="EMBL" id="RIB35352.1"/>
    </source>
</evidence>
<accession>A0A397WN60</accession>
<proteinExistence type="predicted"/>
<gene>
    <name evidence="1" type="ORF">BXU00_02390</name>
</gene>
<reference evidence="1 2" key="1">
    <citation type="journal article" date="2018" name="Syst. Appl. Microbiol.">
        <title>A new symbiotic nanoarchaeote (Candidatus Nanoclepta minutus) and its host (Zestosphaera tikiterensis gen. nov., sp. nov.) from a New Zealand hot spring.</title>
        <authorList>
            <person name="St John E."/>
            <person name="Liu Y."/>
            <person name="Podar M."/>
            <person name="Stott M.B."/>
            <person name="Meneghin J."/>
            <person name="Chen Z."/>
            <person name="Lagutin K."/>
            <person name="Mitchell K."/>
            <person name="Reysenbach A.L."/>
        </authorList>
    </citation>
    <scope>NUCLEOTIDE SEQUENCE [LARGE SCALE GENOMIC DNA]</scope>
    <source>
        <strain evidence="1">NZ3</strain>
    </source>
</reference>
<comment type="caution">
    <text evidence="1">The sequence shown here is derived from an EMBL/GenBank/DDBJ whole genome shotgun (WGS) entry which is preliminary data.</text>
</comment>
<sequence>MKLMKKIYEGWHGEIYLTDRNTVIKKFKKGLEKNYEKEKEILLELGDYDFVPKIISWNDEEKWIEMEYIEGKLFKDWDKEEILRNLEKILNICYLLDKKGIKKEEFHRPFKHIVLVGDRVALLDWERAKKTNKPDNLNQFIQYLIDYGLIPLTDHLIELLKEYKKSYSEESYEKLKTYIKKALGLSKS</sequence>
<dbReference type="EMBL" id="MWMI01000003">
    <property type="protein sequence ID" value="RIB35352.1"/>
    <property type="molecule type" value="Genomic_DNA"/>
</dbReference>
<evidence type="ECO:0008006" key="3">
    <source>
        <dbReference type="Google" id="ProtNLM"/>
    </source>
</evidence>
<name>A0A397WN60_9ARCH</name>
<organism evidence="1 2">
    <name type="scientific">Candidatus Nanoclepta minutus</name>
    <dbReference type="NCBI Taxonomy" id="1940235"/>
    <lineage>
        <taxon>Archaea</taxon>
        <taxon>Nanobdellota</taxon>
        <taxon>Candidatus Nanoclepta</taxon>
    </lineage>
</organism>
<evidence type="ECO:0000313" key="2">
    <source>
        <dbReference type="Proteomes" id="UP000266622"/>
    </source>
</evidence>
<dbReference type="Proteomes" id="UP000266622">
    <property type="component" value="Unassembled WGS sequence"/>
</dbReference>